<reference evidence="12" key="1">
    <citation type="submission" date="2025-08" db="UniProtKB">
        <authorList>
            <consortium name="RefSeq"/>
        </authorList>
    </citation>
    <scope>IDENTIFICATION</scope>
</reference>
<organism evidence="11 12">
    <name type="scientific">Bombus impatiens</name>
    <name type="common">Bumblebee</name>
    <dbReference type="NCBI Taxonomy" id="132113"/>
    <lineage>
        <taxon>Eukaryota</taxon>
        <taxon>Metazoa</taxon>
        <taxon>Ecdysozoa</taxon>
        <taxon>Arthropoda</taxon>
        <taxon>Hexapoda</taxon>
        <taxon>Insecta</taxon>
        <taxon>Pterygota</taxon>
        <taxon>Neoptera</taxon>
        <taxon>Endopterygota</taxon>
        <taxon>Hymenoptera</taxon>
        <taxon>Apocrita</taxon>
        <taxon>Aculeata</taxon>
        <taxon>Apoidea</taxon>
        <taxon>Anthophila</taxon>
        <taxon>Apidae</taxon>
        <taxon>Bombus</taxon>
        <taxon>Pyrobombus</taxon>
    </lineage>
</organism>
<evidence type="ECO:0000259" key="10">
    <source>
        <dbReference type="Pfam" id="PF24566"/>
    </source>
</evidence>
<dbReference type="AlphaFoldDB" id="A0A6P3UKT3"/>
<protein>
    <recommendedName>
        <fullName evidence="6">SOSS complex subunit A homolog</fullName>
    </recommendedName>
</protein>
<comment type="similarity">
    <text evidence="3">Belongs to the Integrator subunit 3 family.</text>
</comment>
<dbReference type="RefSeq" id="XP_012236111.1">
    <property type="nucleotide sequence ID" value="XM_012380688.3"/>
</dbReference>
<proteinExistence type="inferred from homology"/>
<dbReference type="Proteomes" id="UP000515180">
    <property type="component" value="Unplaced"/>
</dbReference>
<keyword evidence="4" id="KW-0963">Cytoplasm</keyword>
<feature type="region of interest" description="Disordered" evidence="8">
    <location>
        <begin position="989"/>
        <end position="1076"/>
    </location>
</feature>
<accession>A0A6P3UKT3</accession>
<evidence type="ECO:0000256" key="6">
    <source>
        <dbReference type="ARBA" id="ARBA00032741"/>
    </source>
</evidence>
<dbReference type="InterPro" id="IPR056518">
    <property type="entry name" value="HEAT_Ints3_C"/>
</dbReference>
<dbReference type="GeneID" id="100742581"/>
<dbReference type="Pfam" id="PF10189">
    <property type="entry name" value="Ints3_N"/>
    <property type="match status" value="1"/>
</dbReference>
<keyword evidence="11" id="KW-1185">Reference proteome</keyword>
<keyword evidence="5" id="KW-0539">Nucleus</keyword>
<evidence type="ECO:0000313" key="11">
    <source>
        <dbReference type="Proteomes" id="UP000515180"/>
    </source>
</evidence>
<dbReference type="Pfam" id="PF24566">
    <property type="entry name" value="HEAT_Ints3_C"/>
    <property type="match status" value="1"/>
</dbReference>
<dbReference type="OMA" id="FEQYCLW"/>
<feature type="compositionally biased region" description="Gly residues" evidence="8">
    <location>
        <begin position="1011"/>
        <end position="1020"/>
    </location>
</feature>
<dbReference type="InterPro" id="IPR045334">
    <property type="entry name" value="INTS3"/>
</dbReference>
<feature type="compositionally biased region" description="Polar residues" evidence="8">
    <location>
        <begin position="922"/>
        <end position="932"/>
    </location>
</feature>
<dbReference type="OrthoDB" id="2021145at2759"/>
<dbReference type="PANTHER" id="PTHR13587">
    <property type="entry name" value="INTEGRATOR COMPLEX SUBUNIT 3"/>
    <property type="match status" value="1"/>
</dbReference>
<evidence type="ECO:0000256" key="7">
    <source>
        <dbReference type="ARBA" id="ARBA00054331"/>
    </source>
</evidence>
<comment type="subcellular location">
    <subcellularLocation>
        <location evidence="2">Cytoplasm</location>
    </subcellularLocation>
    <subcellularLocation>
        <location evidence="1">Nucleus</location>
    </subcellularLocation>
</comment>
<dbReference type="GO" id="GO:0005634">
    <property type="term" value="C:nucleus"/>
    <property type="evidence" value="ECO:0007669"/>
    <property type="project" value="UniProtKB-SubCell"/>
</dbReference>
<comment type="function">
    <text evidence="7">Component of the integrator complex, a multiprotein complex that terminates RNA polymerase II (Pol II) transcription in the promoter-proximal region of genes. The integrator complex provides a quality checkpoint during transcription elongation by driving premature transcription termination of transcripts that are unfavorably configured for transcriptional elongation: the complex terminates transcription by (1) catalyzing dephosphorylation of the C-terminal domain (CTD) of Pol II subunit Polr2A/Rbp1 and Spt5, and (2) degrading the exiting nascent RNA transcript via endonuclease activity. The integrator complex is also involved in the 3'-end processing of the U7 snRNA, and also the spliceosomal snRNAs U1, U2, U4 and U5.</text>
</comment>
<gene>
    <name evidence="12" type="primary">LOC100742581</name>
</gene>
<evidence type="ECO:0000259" key="9">
    <source>
        <dbReference type="Pfam" id="PF10189"/>
    </source>
</evidence>
<dbReference type="PANTHER" id="PTHR13587:SF7">
    <property type="entry name" value="INTEGRATOR COMPLEX SUBUNIT 3"/>
    <property type="match status" value="1"/>
</dbReference>
<evidence type="ECO:0000313" key="12">
    <source>
        <dbReference type="RefSeq" id="XP_012236111.1"/>
    </source>
</evidence>
<evidence type="ECO:0000256" key="2">
    <source>
        <dbReference type="ARBA" id="ARBA00004496"/>
    </source>
</evidence>
<evidence type="ECO:0000256" key="4">
    <source>
        <dbReference type="ARBA" id="ARBA00022490"/>
    </source>
</evidence>
<sequence>MEQTKTLASRLLSTSCIENKDDLEEKFERCYTVLQNLTAGLSEKEAHDTLNNAVCKDKTHEEVSLGLLVVILTDPQNAPKSYRDLTLITRDGLAIVLVHLNQLVLERYLRLNDVTRSQLLWLLREMIRTSVASVDNLCLSLLRHAAGGDISPRNLFLVDALLDIFQENRTWLDKFPFLVASIVYTYLRLIEDHNAPHLSGLRQKEVTFTVSLIRERMVDCLVIGRDLVRLLQNVARIPEFEALWKDILLNPKSLCPNFSGVLQLLQTRTSRRFLQSRLTPDMERKLVFLTSQVRFGNHKRYQDWFQRQYLATPESQSLRCDLIRFIVGVIHPTNELLCSDIIPRWAVIGWLFTTCTSTVAASNAKLALFYDWLFFEPEKDNIMNIEPAILVMHNSMRSHPPVTATLLDFLCRIIPNFYPPLTEKVRNGIFLSLRQILEKRVLPSLYPLFDSPKLDRELRSKIRETFKEFCLPPNADPGKMEDFNKDVTPGATLENAANTPVENNHLNQDSEPAFSDEEDEVSLRIVTKVEEEDEEDVPLANVKLKNEQKNANCIVKKEDITSQLNLILEPEELRTAVESLHSETDNEVRCQTMERIVQMVVEDEIDAETIPALASCISTILSSQITSQIFPSDNLNEEALTDSISTPLFVMFRNQFQLCKEEDNRRKLLARVLAEIQNVQSRIGYLLLYFLKVWGREEEKREGEPSNMLNDVKASVYKDFCVHREKKLDACLVSDLKLCHEDNIFMLCYLVPDVYMGFQNVALGNVQLLHLVVSTVDACQLQELVCQIMQGHLKMLKKESFTSLLTASLNWETFEQYCFWQLIFAHDFPIDYVLPVLPKLQFRDHAEALTSILFMLKQEKPTLELLRQLLARQNVDGDMFVVAALRYWCRDYEEKLSELLANLLSTRYPATSPNKRKRSGPKHNQQSGTPSGEQVLGHLDQLRQHCMSSAELQLYHSEGMQRALQQAQAASSDSLRKSYGDLFALAEVNEENEPPPPPPTSSARKHAAASAGGGGGAGGKGGHRKTGANTRERSSSKRPLPRYHLDSTSSSEEESIVNVKQAKKRKKINPVGSDSD</sequence>
<evidence type="ECO:0000256" key="5">
    <source>
        <dbReference type="ARBA" id="ARBA00023242"/>
    </source>
</evidence>
<evidence type="ECO:0000256" key="1">
    <source>
        <dbReference type="ARBA" id="ARBA00004123"/>
    </source>
</evidence>
<feature type="region of interest" description="Disordered" evidence="8">
    <location>
        <begin position="910"/>
        <end position="934"/>
    </location>
</feature>
<dbReference type="InterPro" id="IPR019333">
    <property type="entry name" value="INTS3_N"/>
</dbReference>
<evidence type="ECO:0000256" key="8">
    <source>
        <dbReference type="SAM" id="MobiDB-lite"/>
    </source>
</evidence>
<name>A0A6P3UKT3_BOMIM</name>
<evidence type="ECO:0000256" key="3">
    <source>
        <dbReference type="ARBA" id="ARBA00006130"/>
    </source>
</evidence>
<feature type="domain" description="Integrator complex subunit 3 N-terminal" evidence="9">
    <location>
        <begin position="58"/>
        <end position="464"/>
    </location>
</feature>
<dbReference type="CTD" id="65123"/>
<dbReference type="GO" id="GO:0005737">
    <property type="term" value="C:cytoplasm"/>
    <property type="evidence" value="ECO:0007669"/>
    <property type="project" value="UniProtKB-SubCell"/>
</dbReference>
<feature type="domain" description="Ints3-like C-terminal" evidence="10">
    <location>
        <begin position="577"/>
        <end position="986"/>
    </location>
</feature>